<accession>A0A4V6WMM3</accession>
<sequence>MSMLLLALALISQGAVARMPMMPMGASGQAMATMDCHSQMADSAQADEASCCCDGGAMTGTMTMDCDGGCSQCQDCAHYSSSPVTPLQFGHAPRHGEPLAYLTSFDSVCLEFDERPPIA</sequence>
<dbReference type="Proteomes" id="UP000305674">
    <property type="component" value="Unassembled WGS sequence"/>
</dbReference>
<proteinExistence type="predicted"/>
<evidence type="ECO:0000313" key="3">
    <source>
        <dbReference type="Proteomes" id="UP000305674"/>
    </source>
</evidence>
<reference evidence="2 3" key="1">
    <citation type="submission" date="2019-04" db="EMBL/GenBank/DDBJ databases">
        <authorList>
            <person name="Hwang J.C."/>
        </authorList>
    </citation>
    <scope>NUCLEOTIDE SEQUENCE [LARGE SCALE GENOMIC DNA]</scope>
    <source>
        <strain evidence="2 3">IMCC35001</strain>
    </source>
</reference>
<name>A0A4V6WMM3_9GAMM</name>
<evidence type="ECO:0000256" key="1">
    <source>
        <dbReference type="SAM" id="SignalP"/>
    </source>
</evidence>
<comment type="caution">
    <text evidence="2">The sequence shown here is derived from an EMBL/GenBank/DDBJ whole genome shotgun (WGS) entry which is preliminary data.</text>
</comment>
<protein>
    <submittedName>
        <fullName evidence="2">Uncharacterized protein</fullName>
    </submittedName>
</protein>
<keyword evidence="1" id="KW-0732">Signal</keyword>
<evidence type="ECO:0000313" key="2">
    <source>
        <dbReference type="EMBL" id="TKB47604.1"/>
    </source>
</evidence>
<dbReference type="AlphaFoldDB" id="A0A4V6WMM3"/>
<gene>
    <name evidence="2" type="ORF">FCL40_15435</name>
</gene>
<keyword evidence="3" id="KW-1185">Reference proteome</keyword>
<organism evidence="2 3">
    <name type="scientific">Ferrimonas sediminicola</name>
    <dbReference type="NCBI Taxonomy" id="2569538"/>
    <lineage>
        <taxon>Bacteria</taxon>
        <taxon>Pseudomonadati</taxon>
        <taxon>Pseudomonadota</taxon>
        <taxon>Gammaproteobacteria</taxon>
        <taxon>Alteromonadales</taxon>
        <taxon>Ferrimonadaceae</taxon>
        <taxon>Ferrimonas</taxon>
    </lineage>
</organism>
<dbReference type="EMBL" id="SWCI01000013">
    <property type="protein sequence ID" value="TKB47604.1"/>
    <property type="molecule type" value="Genomic_DNA"/>
</dbReference>
<feature type="chain" id="PRO_5020415922" evidence="1">
    <location>
        <begin position="18"/>
        <end position="119"/>
    </location>
</feature>
<dbReference type="OrthoDB" id="6401032at2"/>
<dbReference type="RefSeq" id="WP_136854195.1">
    <property type="nucleotide sequence ID" value="NZ_SWCI01000013.1"/>
</dbReference>
<feature type="signal peptide" evidence="1">
    <location>
        <begin position="1"/>
        <end position="17"/>
    </location>
</feature>